<dbReference type="EMBL" id="SMRU01000040">
    <property type="protein sequence ID" value="TDF89407.1"/>
    <property type="molecule type" value="Genomic_DNA"/>
</dbReference>
<protein>
    <submittedName>
        <fullName evidence="1">Uncharacterized protein</fullName>
    </submittedName>
</protein>
<evidence type="ECO:0000313" key="2">
    <source>
        <dbReference type="Proteomes" id="UP000295511"/>
    </source>
</evidence>
<dbReference type="RefSeq" id="WP_133206597.1">
    <property type="nucleotide sequence ID" value="NZ_SMRU01000040.1"/>
</dbReference>
<gene>
    <name evidence="1" type="ORF">E1809_23095</name>
</gene>
<sequence>MSIGAQAGAGGIRFAAAAGSVSGYDRRGVDGTAYRWRGGYLFEDANGNDWWIVFQPSTSAGPGGRGGRGDVLACGTWSAGAVQVRVLASDVLREDADAVFRNEKPATLEDAVRAAGIIGQQGR</sequence>
<organism evidence="1 2">
    <name type="scientific">Arthrobacter terricola</name>
    <dbReference type="NCBI Taxonomy" id="2547396"/>
    <lineage>
        <taxon>Bacteria</taxon>
        <taxon>Bacillati</taxon>
        <taxon>Actinomycetota</taxon>
        <taxon>Actinomycetes</taxon>
        <taxon>Micrococcales</taxon>
        <taxon>Micrococcaceae</taxon>
        <taxon>Arthrobacter</taxon>
    </lineage>
</organism>
<name>A0A4R5K984_9MICC</name>
<evidence type="ECO:0000313" key="1">
    <source>
        <dbReference type="EMBL" id="TDF89407.1"/>
    </source>
</evidence>
<dbReference type="OrthoDB" id="4946186at2"/>
<comment type="caution">
    <text evidence="1">The sequence shown here is derived from an EMBL/GenBank/DDBJ whole genome shotgun (WGS) entry which is preliminary data.</text>
</comment>
<accession>A0A4R5K984</accession>
<dbReference type="Proteomes" id="UP000295511">
    <property type="component" value="Unassembled WGS sequence"/>
</dbReference>
<dbReference type="AlphaFoldDB" id="A0A4R5K984"/>
<proteinExistence type="predicted"/>
<keyword evidence="2" id="KW-1185">Reference proteome</keyword>
<reference evidence="1 2" key="1">
    <citation type="submission" date="2019-03" db="EMBL/GenBank/DDBJ databases">
        <title>Whole genome sequence of Arthrobacter sp JH1-1.</title>
        <authorList>
            <person name="Trinh H.N."/>
        </authorList>
    </citation>
    <scope>NUCLEOTIDE SEQUENCE [LARGE SCALE GENOMIC DNA]</scope>
    <source>
        <strain evidence="1 2">JH1-1</strain>
    </source>
</reference>